<dbReference type="RefSeq" id="XP_020048534.1">
    <property type="nucleotide sequence ID" value="XM_020189055.1"/>
</dbReference>
<keyword evidence="3 6" id="KW-1133">Transmembrane helix</keyword>
<keyword evidence="2 6" id="KW-0812">Transmembrane</keyword>
<feature type="transmembrane region" description="Helical" evidence="6">
    <location>
        <begin position="120"/>
        <end position="140"/>
    </location>
</feature>
<evidence type="ECO:0000256" key="3">
    <source>
        <dbReference type="ARBA" id="ARBA00022989"/>
    </source>
</evidence>
<feature type="transmembrane region" description="Helical" evidence="6">
    <location>
        <begin position="91"/>
        <end position="113"/>
    </location>
</feature>
<dbReference type="FunCoup" id="A0A1D2VKZ8">
    <property type="interactions" value="11"/>
</dbReference>
<dbReference type="InParanoid" id="A0A1D2VKZ8"/>
<dbReference type="InterPro" id="IPR014844">
    <property type="entry name" value="PalH"/>
</dbReference>
<feature type="region of interest" description="Disordered" evidence="5">
    <location>
        <begin position="517"/>
        <end position="538"/>
    </location>
</feature>
<organism evidence="7 8">
    <name type="scientific">Ascoidea rubescens DSM 1968</name>
    <dbReference type="NCBI Taxonomy" id="1344418"/>
    <lineage>
        <taxon>Eukaryota</taxon>
        <taxon>Fungi</taxon>
        <taxon>Dikarya</taxon>
        <taxon>Ascomycota</taxon>
        <taxon>Saccharomycotina</taxon>
        <taxon>Saccharomycetes</taxon>
        <taxon>Ascoideaceae</taxon>
        <taxon>Ascoidea</taxon>
    </lineage>
</organism>
<gene>
    <name evidence="7" type="ORF">ASCRUDRAFT_133123</name>
</gene>
<dbReference type="Pfam" id="PF08733">
    <property type="entry name" value="PalH"/>
    <property type="match status" value="1"/>
</dbReference>
<feature type="compositionally biased region" description="Low complexity" evidence="5">
    <location>
        <begin position="350"/>
        <end position="362"/>
    </location>
</feature>
<evidence type="ECO:0000256" key="4">
    <source>
        <dbReference type="ARBA" id="ARBA00023136"/>
    </source>
</evidence>
<feature type="compositionally biased region" description="Basic residues" evidence="5">
    <location>
        <begin position="374"/>
        <end position="402"/>
    </location>
</feature>
<feature type="transmembrane region" description="Helical" evidence="6">
    <location>
        <begin position="198"/>
        <end position="219"/>
    </location>
</feature>
<protein>
    <submittedName>
        <fullName evidence="7">PalH-domain-containing protein</fullName>
    </submittedName>
</protein>
<dbReference type="GO" id="GO:0071467">
    <property type="term" value="P:cellular response to pH"/>
    <property type="evidence" value="ECO:0007669"/>
    <property type="project" value="TreeGrafter"/>
</dbReference>
<evidence type="ECO:0000256" key="6">
    <source>
        <dbReference type="SAM" id="Phobius"/>
    </source>
</evidence>
<evidence type="ECO:0000313" key="7">
    <source>
        <dbReference type="EMBL" id="ODV62227.1"/>
    </source>
</evidence>
<dbReference type="GO" id="GO:0005886">
    <property type="term" value="C:plasma membrane"/>
    <property type="evidence" value="ECO:0007669"/>
    <property type="project" value="TreeGrafter"/>
</dbReference>
<dbReference type="AlphaFoldDB" id="A0A1D2VKZ8"/>
<dbReference type="OrthoDB" id="4079240at2759"/>
<dbReference type="PANTHER" id="PTHR35779:SF2">
    <property type="entry name" value="PROTEIN DFG16"/>
    <property type="match status" value="1"/>
</dbReference>
<keyword evidence="4 6" id="KW-0472">Membrane</keyword>
<dbReference type="GeneID" id="30962691"/>
<comment type="subcellular location">
    <subcellularLocation>
        <location evidence="1">Membrane</location>
        <topology evidence="1">Multi-pass membrane protein</topology>
    </subcellularLocation>
</comment>
<feature type="transmembrane region" description="Helical" evidence="6">
    <location>
        <begin position="160"/>
        <end position="178"/>
    </location>
</feature>
<feature type="transmembrane region" description="Helical" evidence="6">
    <location>
        <begin position="239"/>
        <end position="254"/>
    </location>
</feature>
<feature type="compositionally biased region" description="Low complexity" evidence="5">
    <location>
        <begin position="414"/>
        <end position="430"/>
    </location>
</feature>
<sequence>MENSDSLDTDFSNECVFHSLLTGTFQLSNITSANLLYENSTVDYPILYLSNCSNHTIIEKFMEFGEFYLLNDYFMRQQISYKNRFSNSTIIMAYVLTGITVTNWILLFLLLLSTNKKPKLTYFITVFYAIISTIILSQTTDLLKIQYVNNYQDIFEFEDVIINGLTYLITRIILEFFIRIAWFDILIKIYSLKYKRKLIIIGTFFTCLSVTMECLNFFFNPDNNNVNLSIKILSYSVRYSVYLIFNVSLWYYTIKKRNFAYNRKSLPLGIFSNILLIMPICFCSLSLSLNRSYFKLLSTFFEVVLCSIIWEWVKTIQYFENIYESKTIIGRKISENNLFNYNSWNSSSIDNNNSDKNNDNSNTTHFGGGALEPRHKHKHQELTKKNKKKKQSTSQSRKRKSKYLTDLFTSKTPITKTENSSENNEINSQKNIDAVNRNLIDDNQNNEGYKNGFSSNKINKSIQKNLDNKFINLLFKKKRVDSPPAEGEIISLWELQEDDLNPEFSNQTNIHSTIYGFNDNDSSSNKNENNINSNDECNVNNNDEYEITGFNPIDNIIHSNLVQDTITNTEDPTKSSVQPFSYNSSNDYEIQEYELDNIHNFVSTSNINPQTYAETQPTIIQNNNTDEPPTFEIHEGFKIGDYFIDEKNPMDR</sequence>
<proteinExistence type="predicted"/>
<reference evidence="8" key="1">
    <citation type="submission" date="2016-05" db="EMBL/GenBank/DDBJ databases">
        <title>Comparative genomics of biotechnologically important yeasts.</title>
        <authorList>
            <consortium name="DOE Joint Genome Institute"/>
            <person name="Riley R."/>
            <person name="Haridas S."/>
            <person name="Wolfe K.H."/>
            <person name="Lopes M.R."/>
            <person name="Hittinger C.T."/>
            <person name="Goker M."/>
            <person name="Salamov A."/>
            <person name="Wisecaver J."/>
            <person name="Long T.M."/>
            <person name="Aerts A.L."/>
            <person name="Barry K."/>
            <person name="Choi C."/>
            <person name="Clum A."/>
            <person name="Coughlan A.Y."/>
            <person name="Deshpande S."/>
            <person name="Douglass A.P."/>
            <person name="Hanson S.J."/>
            <person name="Klenk H.-P."/>
            <person name="Labutti K."/>
            <person name="Lapidus A."/>
            <person name="Lindquist E."/>
            <person name="Lipzen A."/>
            <person name="Meier-Kolthoff J.P."/>
            <person name="Ohm R.A."/>
            <person name="Otillar R.P."/>
            <person name="Pangilinan J."/>
            <person name="Peng Y."/>
            <person name="Rokas A."/>
            <person name="Rosa C.A."/>
            <person name="Scheuner C."/>
            <person name="Sibirny A.A."/>
            <person name="Slot J.C."/>
            <person name="Stielow J.B."/>
            <person name="Sun H."/>
            <person name="Kurtzman C.P."/>
            <person name="Blackwell M."/>
            <person name="Grigoriev I.V."/>
            <person name="Jeffries T.W."/>
        </authorList>
    </citation>
    <scope>NUCLEOTIDE SEQUENCE [LARGE SCALE GENOMIC DNA]</scope>
    <source>
        <strain evidence="8">DSM 1968</strain>
    </source>
</reference>
<feature type="region of interest" description="Disordered" evidence="5">
    <location>
        <begin position="350"/>
        <end position="430"/>
    </location>
</feature>
<evidence type="ECO:0000256" key="2">
    <source>
        <dbReference type="ARBA" id="ARBA00022692"/>
    </source>
</evidence>
<evidence type="ECO:0000313" key="8">
    <source>
        <dbReference type="Proteomes" id="UP000095038"/>
    </source>
</evidence>
<feature type="compositionally biased region" description="Low complexity" evidence="5">
    <location>
        <begin position="518"/>
        <end position="538"/>
    </location>
</feature>
<keyword evidence="8" id="KW-1185">Reference proteome</keyword>
<evidence type="ECO:0000256" key="5">
    <source>
        <dbReference type="SAM" id="MobiDB-lite"/>
    </source>
</evidence>
<name>A0A1D2VKZ8_9ASCO</name>
<dbReference type="EMBL" id="KV454477">
    <property type="protein sequence ID" value="ODV62227.1"/>
    <property type="molecule type" value="Genomic_DNA"/>
</dbReference>
<evidence type="ECO:0000256" key="1">
    <source>
        <dbReference type="ARBA" id="ARBA00004141"/>
    </source>
</evidence>
<accession>A0A1D2VKZ8</accession>
<feature type="transmembrane region" description="Helical" evidence="6">
    <location>
        <begin position="266"/>
        <end position="287"/>
    </location>
</feature>
<dbReference type="Proteomes" id="UP000095038">
    <property type="component" value="Unassembled WGS sequence"/>
</dbReference>
<dbReference type="STRING" id="1344418.A0A1D2VKZ8"/>
<dbReference type="PANTHER" id="PTHR35779">
    <property type="entry name" value="PH-RESPONSE REGULATOR PROTEIN PALH/RIM21"/>
    <property type="match status" value="1"/>
</dbReference>